<dbReference type="OrthoDB" id="6189739at2"/>
<dbReference type="Proteomes" id="UP000034228">
    <property type="component" value="Unassembled WGS sequence"/>
</dbReference>
<organism evidence="2 3">
    <name type="scientific">Arsukibacterium ikkense</name>
    <dbReference type="NCBI Taxonomy" id="336831"/>
    <lineage>
        <taxon>Bacteria</taxon>
        <taxon>Pseudomonadati</taxon>
        <taxon>Pseudomonadota</taxon>
        <taxon>Gammaproteobacteria</taxon>
        <taxon>Chromatiales</taxon>
        <taxon>Chromatiaceae</taxon>
        <taxon>Arsukibacterium</taxon>
    </lineage>
</organism>
<dbReference type="STRING" id="336831.WG68_17925"/>
<gene>
    <name evidence="2" type="ORF">WG68_17925</name>
</gene>
<evidence type="ECO:0000256" key="1">
    <source>
        <dbReference type="SAM" id="SignalP"/>
    </source>
</evidence>
<evidence type="ECO:0000313" key="3">
    <source>
        <dbReference type="Proteomes" id="UP000034228"/>
    </source>
</evidence>
<dbReference type="InterPro" id="IPR029058">
    <property type="entry name" value="AB_hydrolase_fold"/>
</dbReference>
<dbReference type="EMBL" id="LAHO01000022">
    <property type="protein sequence ID" value="KKO43975.1"/>
    <property type="molecule type" value="Genomic_DNA"/>
</dbReference>
<name>A0A0M2V2V4_9GAMM</name>
<dbReference type="PATRIC" id="fig|336831.14.peg.2160"/>
<proteinExistence type="predicted"/>
<sequence length="355" mass="37804">MKKLSGLLSAALLGGLAVSFQLCAAVGGYPVVLVHGLQPEQLASRPNASEVSSDGAAYWQAYWRDRADVRIDWPAHERVAGKIASDYVWPRLQQMSRNGTCANGCIFVTHSTGDLVTRYLIDNQALWLQNAGLQPLNIVATFDFAGAGGGSELADLAVNIASGSGLIDWTLRLAIAAWLGEIPNAGNVGVLNDLRVNSARQLAAFPDSRVPRLRFVGAGSDYLGATGPFLPGTDDGVVASHSACGAATAGSFGSCSVNVAFDGKLASQSDGVRNFMPYHYPLLMSKGYSHGGVIGNQAQDEITAANSSASYLNNDRLQFNTYDETRGWWIFSSRYRVVRNSNNTSMSALVYQAAN</sequence>
<dbReference type="RefSeq" id="WP_046559104.1">
    <property type="nucleotide sequence ID" value="NZ_LAHO01000022.1"/>
</dbReference>
<protein>
    <recommendedName>
        <fullName evidence="4">Alpha/beta hydrolase</fullName>
    </recommendedName>
</protein>
<dbReference type="AlphaFoldDB" id="A0A0M2V2V4"/>
<comment type="caution">
    <text evidence="2">The sequence shown here is derived from an EMBL/GenBank/DDBJ whole genome shotgun (WGS) entry which is preliminary data.</text>
</comment>
<dbReference type="SUPFAM" id="SSF53474">
    <property type="entry name" value="alpha/beta-Hydrolases"/>
    <property type="match status" value="1"/>
</dbReference>
<keyword evidence="3" id="KW-1185">Reference proteome</keyword>
<keyword evidence="1" id="KW-0732">Signal</keyword>
<evidence type="ECO:0000313" key="2">
    <source>
        <dbReference type="EMBL" id="KKO43975.1"/>
    </source>
</evidence>
<feature type="signal peptide" evidence="1">
    <location>
        <begin position="1"/>
        <end position="24"/>
    </location>
</feature>
<feature type="chain" id="PRO_5005644307" description="Alpha/beta hydrolase" evidence="1">
    <location>
        <begin position="25"/>
        <end position="355"/>
    </location>
</feature>
<reference evidence="2 3" key="1">
    <citation type="submission" date="2015-03" db="EMBL/GenBank/DDBJ databases">
        <title>Draft genome sequences of two protease-producing strains of Arsukibacterium isolated from two cold and alkaline environments.</title>
        <authorList>
            <person name="Lylloff J.E."/>
            <person name="Skov L.B."/>
            <person name="Jepsen M."/>
            <person name="Hallin P.F."/>
            <person name="Sorensen S.J."/>
            <person name="Stougaard P."/>
            <person name="Glaring M.A."/>
        </authorList>
    </citation>
    <scope>NUCLEOTIDE SEQUENCE [LARGE SCALE GENOMIC DNA]</scope>
    <source>
        <strain evidence="2 3">GCM72</strain>
    </source>
</reference>
<accession>A0A0M2V2V4</accession>
<evidence type="ECO:0008006" key="4">
    <source>
        <dbReference type="Google" id="ProtNLM"/>
    </source>
</evidence>